<feature type="domain" description="SGNH hydrolase-type esterase" evidence="1">
    <location>
        <begin position="224"/>
        <end position="409"/>
    </location>
</feature>
<dbReference type="STRING" id="478801.Ksed_02630"/>
<dbReference type="PANTHER" id="PTHR23416:SF78">
    <property type="entry name" value="LIPOPOLYSACCHARIDE BIOSYNTHESIS O-ACETYL TRANSFERASE WBBJ-RELATED"/>
    <property type="match status" value="1"/>
</dbReference>
<dbReference type="Gene3D" id="2.160.10.10">
    <property type="entry name" value="Hexapeptide repeat proteins"/>
    <property type="match status" value="2"/>
</dbReference>
<dbReference type="InterPro" id="IPR036514">
    <property type="entry name" value="SGNH_hydro_sf"/>
</dbReference>
<organism evidence="2 3">
    <name type="scientific">Kytococcus sedentarius (strain ATCC 14392 / DSM 20547 / JCM 11482 / CCUG 33030 / NBRC 15357 / NCTC 11040 / CCM 314 / 541)</name>
    <name type="common">Micrococcus sedentarius</name>
    <dbReference type="NCBI Taxonomy" id="478801"/>
    <lineage>
        <taxon>Bacteria</taxon>
        <taxon>Bacillati</taxon>
        <taxon>Actinomycetota</taxon>
        <taxon>Actinomycetes</taxon>
        <taxon>Micrococcales</taxon>
        <taxon>Kytococcaceae</taxon>
        <taxon>Kytococcus</taxon>
    </lineage>
</organism>
<dbReference type="Gene3D" id="3.40.50.1110">
    <property type="entry name" value="SGNH hydrolase"/>
    <property type="match status" value="1"/>
</dbReference>
<dbReference type="EMBL" id="CP001686">
    <property type="protein sequence ID" value="ACV05345.1"/>
    <property type="molecule type" value="Genomic_DNA"/>
</dbReference>
<evidence type="ECO:0000313" key="2">
    <source>
        <dbReference type="EMBL" id="ACV05345.1"/>
    </source>
</evidence>
<accession>C7NJL5</accession>
<dbReference type="AlphaFoldDB" id="C7NJL5"/>
<reference evidence="2 3" key="1">
    <citation type="journal article" date="2009" name="Stand. Genomic Sci.">
        <title>Complete genome sequence of Kytococcus sedentarius type strain (541).</title>
        <authorList>
            <person name="Sims D."/>
            <person name="Brettin T."/>
            <person name="Detter J.C."/>
            <person name="Han C."/>
            <person name="Lapidus A."/>
            <person name="Copeland A."/>
            <person name="Glavina Del Rio T."/>
            <person name="Nolan M."/>
            <person name="Chen F."/>
            <person name="Lucas S."/>
            <person name="Tice H."/>
            <person name="Cheng J.F."/>
            <person name="Bruce D."/>
            <person name="Goodwin L."/>
            <person name="Pitluck S."/>
            <person name="Ovchinnikova G."/>
            <person name="Pati A."/>
            <person name="Ivanova N."/>
            <person name="Mavrommatis K."/>
            <person name="Chen A."/>
            <person name="Palaniappan K."/>
            <person name="D'haeseleer P."/>
            <person name="Chain P."/>
            <person name="Bristow J."/>
            <person name="Eisen J.A."/>
            <person name="Markowitz V."/>
            <person name="Hugenholtz P."/>
            <person name="Schneider S."/>
            <person name="Goker M."/>
            <person name="Pukall R."/>
            <person name="Kyrpides N.C."/>
            <person name="Klenk H.P."/>
        </authorList>
    </citation>
    <scope>NUCLEOTIDE SEQUENCE [LARGE SCALE GENOMIC DNA]</scope>
    <source>
        <strain evidence="3">ATCC 14392 / DSM 20547 / JCM 11482 / CCUG 33030 / NBRC 15357 / NCTC 11040 / CCM 314 / 541</strain>
    </source>
</reference>
<dbReference type="RefSeq" id="WP_012801763.1">
    <property type="nucleotide sequence ID" value="NC_013169.1"/>
</dbReference>
<dbReference type="eggNOG" id="COG2755">
    <property type="taxonomic scope" value="Bacteria"/>
</dbReference>
<sequence>MSGSDQSQDVAEQLRSRFGDRIVVGEGCTFEEGVTIEVHERGMLVLGRGVAVRRGTTVEVGPDAVCVIGDHVTIGENVFMYVMCGVLVGEGCGISNMVDIHDHNHRERRPENLRTGALTPWDSGFDAAPVVIDPGAIISNKVSLVAGVRVGANTIVGANAVVSRSLPPNSVAVGVPARVKSRFEADVVLGLDSAQVRVGFVGTSIMEHYEAYAPRMFQQWNLPAVGESVTVESRRNRGYPERLVTGLAAAYPDVRWSTVNASVGGATSRDLVAVARDLAGRDPHLDVTFVGCGVNDVWRGFQGRLQDAVGLEEYRENLEEILESLESVSHRCVVIGETPFGPSLDPSGEMNAQLVEYGEAARAIAARHSAPYIDLAGPFRRALAASGGRLAEADDLWGDGVHLSDLGDELVLQVLRDWDLAQGGFFEGLLTAPTLDQHDARAWYRHRTQTWTP</sequence>
<dbReference type="InterPro" id="IPR011004">
    <property type="entry name" value="Trimer_LpxA-like_sf"/>
</dbReference>
<name>C7NJL5_KYTSD</name>
<dbReference type="Pfam" id="PF13472">
    <property type="entry name" value="Lipase_GDSL_2"/>
    <property type="match status" value="1"/>
</dbReference>
<evidence type="ECO:0000259" key="1">
    <source>
        <dbReference type="Pfam" id="PF13472"/>
    </source>
</evidence>
<dbReference type="KEGG" id="kse:Ksed_02630"/>
<dbReference type="GO" id="GO:0016740">
    <property type="term" value="F:transferase activity"/>
    <property type="evidence" value="ECO:0007669"/>
    <property type="project" value="UniProtKB-KW"/>
</dbReference>
<keyword evidence="3" id="KW-1185">Reference proteome</keyword>
<evidence type="ECO:0000313" key="3">
    <source>
        <dbReference type="Proteomes" id="UP000006666"/>
    </source>
</evidence>
<dbReference type="eggNOG" id="COG0110">
    <property type="taxonomic scope" value="Bacteria"/>
</dbReference>
<dbReference type="InterPro" id="IPR013830">
    <property type="entry name" value="SGNH_hydro"/>
</dbReference>
<proteinExistence type="predicted"/>
<dbReference type="SUPFAM" id="SSF52266">
    <property type="entry name" value="SGNH hydrolase"/>
    <property type="match status" value="1"/>
</dbReference>
<dbReference type="InterPro" id="IPR051159">
    <property type="entry name" value="Hexapeptide_acetyltransf"/>
</dbReference>
<dbReference type="SUPFAM" id="SSF51161">
    <property type="entry name" value="Trimeric LpxA-like enzymes"/>
    <property type="match status" value="1"/>
</dbReference>
<gene>
    <name evidence="2" type="ordered locus">Ksed_02630</name>
</gene>
<dbReference type="PANTHER" id="PTHR23416">
    <property type="entry name" value="SIALIC ACID SYNTHASE-RELATED"/>
    <property type="match status" value="1"/>
</dbReference>
<dbReference type="CDD" id="cd04647">
    <property type="entry name" value="LbH_MAT_like"/>
    <property type="match status" value="1"/>
</dbReference>
<protein>
    <submittedName>
        <fullName evidence="2">Acetyltransferase (Isoleucine patch superfamily)</fullName>
    </submittedName>
</protein>
<dbReference type="HOGENOM" id="CLU_603799_0_0_11"/>
<dbReference type="Proteomes" id="UP000006666">
    <property type="component" value="Chromosome"/>
</dbReference>